<evidence type="ECO:0000256" key="1">
    <source>
        <dbReference type="SAM" id="MobiDB-lite"/>
    </source>
</evidence>
<reference evidence="2 3" key="1">
    <citation type="submission" date="2019-01" db="EMBL/GenBank/DDBJ databases">
        <title>A chromosome-scale genome assembly of the yellow perch, Perca flavescens.</title>
        <authorList>
            <person name="Feron R."/>
            <person name="Morvezen R."/>
            <person name="Bestin A."/>
            <person name="Haffray P."/>
            <person name="Klopp C."/>
            <person name="Zahm M."/>
            <person name="Cabau C."/>
            <person name="Roques C."/>
            <person name="Donnadieu C."/>
            <person name="Bouchez O."/>
            <person name="Christie M."/>
            <person name="Larson W."/>
            <person name="Guiguen Y."/>
        </authorList>
    </citation>
    <scope>NUCLEOTIDE SEQUENCE [LARGE SCALE GENOMIC DNA]</scope>
    <source>
        <strain evidence="2">YP-PL-M2</strain>
        <tissue evidence="2">Blood</tissue>
    </source>
</reference>
<protein>
    <submittedName>
        <fullName evidence="2">Uncharacterized protein</fullName>
    </submittedName>
</protein>
<feature type="compositionally biased region" description="Polar residues" evidence="1">
    <location>
        <begin position="33"/>
        <end position="55"/>
    </location>
</feature>
<feature type="compositionally biased region" description="Basic residues" evidence="1">
    <location>
        <begin position="146"/>
        <end position="160"/>
    </location>
</feature>
<name>A0A484CMW1_PERFV</name>
<feature type="compositionally biased region" description="Polar residues" evidence="1">
    <location>
        <begin position="165"/>
        <end position="178"/>
    </location>
</feature>
<feature type="compositionally biased region" description="Low complexity" evidence="1">
    <location>
        <begin position="284"/>
        <end position="300"/>
    </location>
</feature>
<feature type="region of interest" description="Disordered" evidence="1">
    <location>
        <begin position="96"/>
        <end position="304"/>
    </location>
</feature>
<comment type="caution">
    <text evidence="2">The sequence shown here is derived from an EMBL/GenBank/DDBJ whole genome shotgun (WGS) entry which is preliminary data.</text>
</comment>
<accession>A0A484CMW1</accession>
<dbReference type="AlphaFoldDB" id="A0A484CMW1"/>
<dbReference type="EMBL" id="SCKG01000013">
    <property type="protein sequence ID" value="TDH05109.1"/>
    <property type="molecule type" value="Genomic_DNA"/>
</dbReference>
<evidence type="ECO:0000313" key="2">
    <source>
        <dbReference type="EMBL" id="TDH05109.1"/>
    </source>
</evidence>
<organism evidence="2 3">
    <name type="scientific">Perca flavescens</name>
    <name type="common">American yellow perch</name>
    <name type="synonym">Morone flavescens</name>
    <dbReference type="NCBI Taxonomy" id="8167"/>
    <lineage>
        <taxon>Eukaryota</taxon>
        <taxon>Metazoa</taxon>
        <taxon>Chordata</taxon>
        <taxon>Craniata</taxon>
        <taxon>Vertebrata</taxon>
        <taxon>Euteleostomi</taxon>
        <taxon>Actinopterygii</taxon>
        <taxon>Neopterygii</taxon>
        <taxon>Teleostei</taxon>
        <taxon>Neoteleostei</taxon>
        <taxon>Acanthomorphata</taxon>
        <taxon>Eupercaria</taxon>
        <taxon>Perciformes</taxon>
        <taxon>Percoidei</taxon>
        <taxon>Percidae</taxon>
        <taxon>Percinae</taxon>
        <taxon>Perca</taxon>
    </lineage>
</organism>
<feature type="compositionally biased region" description="Basic and acidic residues" evidence="1">
    <location>
        <begin position="213"/>
        <end position="225"/>
    </location>
</feature>
<dbReference type="Proteomes" id="UP000295070">
    <property type="component" value="Chromosome 13"/>
</dbReference>
<keyword evidence="3" id="KW-1185">Reference proteome</keyword>
<evidence type="ECO:0000313" key="3">
    <source>
        <dbReference type="Proteomes" id="UP000295070"/>
    </source>
</evidence>
<proteinExistence type="predicted"/>
<feature type="compositionally biased region" description="Polar residues" evidence="1">
    <location>
        <begin position="226"/>
        <end position="236"/>
    </location>
</feature>
<feature type="region of interest" description="Disordered" evidence="1">
    <location>
        <begin position="33"/>
        <end position="60"/>
    </location>
</feature>
<feature type="compositionally biased region" description="Polar residues" evidence="1">
    <location>
        <begin position="260"/>
        <end position="269"/>
    </location>
</feature>
<feature type="compositionally biased region" description="Polar residues" evidence="1">
    <location>
        <begin position="96"/>
        <end position="109"/>
    </location>
</feature>
<sequence length="322" mass="35615">MSEPVPLLHCARGPVASQTQRWKELKVDISSPCNTTKPDLKQNGQCECSQSSDMTPGTGWDMDKSSCNHLPASVNASENGSLDLLRIVKHKPSTIVFSDNDCNTDNQDISDAGESSSSITEGEGGENDDEEDDFPEKSQYKEFLVSRRRRNLSRNRKYLRKRQDAQPNSAASGWQKPTNKGKPEFAGSQKEEETPPNNGKQVAACESMTMLMKKLDHLNEPKANEEGQSVDSSHSDVANADEEQQSTMGDQAVGRRASRVPSQDQGTSRASDKPEPLTRRRSQPLTRSRPLTRSSLSSPTHLNARRARVSETVLLWVCICLD</sequence>
<feature type="compositionally biased region" description="Acidic residues" evidence="1">
    <location>
        <begin position="123"/>
        <end position="134"/>
    </location>
</feature>
<dbReference type="STRING" id="8167.A0A484CMW1"/>
<gene>
    <name evidence="2" type="ORF">EPR50_G00138490</name>
</gene>